<comment type="caution">
    <text evidence="9">The sequence shown here is derived from an EMBL/GenBank/DDBJ whole genome shotgun (WGS) entry which is preliminary data.</text>
</comment>
<dbReference type="GO" id="GO:0004521">
    <property type="term" value="F:RNA endonuclease activity"/>
    <property type="evidence" value="ECO:0007669"/>
    <property type="project" value="InterPro"/>
</dbReference>
<gene>
    <name evidence="9" type="ORF">A2660_01460</name>
</gene>
<dbReference type="EMBL" id="MFEJ01000001">
    <property type="protein sequence ID" value="OGE80677.1"/>
    <property type="molecule type" value="Genomic_DNA"/>
</dbReference>
<dbReference type="InterPro" id="IPR036388">
    <property type="entry name" value="WH-like_DNA-bd_sf"/>
</dbReference>
<evidence type="ECO:0000256" key="1">
    <source>
        <dbReference type="ARBA" id="ARBA00022722"/>
    </source>
</evidence>
<evidence type="ECO:0000259" key="7">
    <source>
        <dbReference type="Pfam" id="PF03551"/>
    </source>
</evidence>
<organism evidence="9 10">
    <name type="scientific">Candidatus Doudnabacteria bacterium RIFCSPHIGHO2_01_FULL_45_18</name>
    <dbReference type="NCBI Taxonomy" id="1817823"/>
    <lineage>
        <taxon>Bacteria</taxon>
        <taxon>Candidatus Doudnaibacteriota</taxon>
    </lineage>
</organism>
<accession>A0A1F5NSQ3</accession>
<proteinExistence type="predicted"/>
<dbReference type="InterPro" id="IPR005149">
    <property type="entry name" value="Tscrpt_reg_PadR_N"/>
</dbReference>
<dbReference type="Gene3D" id="1.10.10.10">
    <property type="entry name" value="Winged helix-like DNA-binding domain superfamily/Winged helix DNA-binding domain"/>
    <property type="match status" value="1"/>
</dbReference>
<dbReference type="InterPro" id="IPR048846">
    <property type="entry name" value="PaaX-like_central"/>
</dbReference>
<feature type="domain" description="Transcriptional repressor PaaX-like central Cas2-like" evidence="8">
    <location>
        <begin position="85"/>
        <end position="154"/>
    </location>
</feature>
<feature type="domain" description="Transcription regulator PadR N-terminal" evidence="7">
    <location>
        <begin position="35"/>
        <end position="77"/>
    </location>
</feature>
<evidence type="ECO:0000256" key="2">
    <source>
        <dbReference type="ARBA" id="ARBA00022723"/>
    </source>
</evidence>
<evidence type="ECO:0000313" key="10">
    <source>
        <dbReference type="Proteomes" id="UP000176233"/>
    </source>
</evidence>
<dbReference type="Gene3D" id="3.30.70.2650">
    <property type="match status" value="1"/>
</dbReference>
<protein>
    <submittedName>
        <fullName evidence="9">CRISPR-associated endonuclease Cas2</fullName>
    </submittedName>
</protein>
<dbReference type="Pfam" id="PF03551">
    <property type="entry name" value="PadR"/>
    <property type="match status" value="1"/>
</dbReference>
<name>A0A1F5NSQ3_9BACT</name>
<dbReference type="InterPro" id="IPR036390">
    <property type="entry name" value="WH_DNA-bd_sf"/>
</dbReference>
<evidence type="ECO:0000259" key="8">
    <source>
        <dbReference type="Pfam" id="PF20803"/>
    </source>
</evidence>
<keyword evidence="6" id="KW-0051">Antiviral defense</keyword>
<dbReference type="GO" id="GO:0043571">
    <property type="term" value="P:maintenance of CRISPR repeat elements"/>
    <property type="evidence" value="ECO:0007669"/>
    <property type="project" value="InterPro"/>
</dbReference>
<dbReference type="Pfam" id="PF20803">
    <property type="entry name" value="PaaX_M"/>
    <property type="match status" value="1"/>
</dbReference>
<dbReference type="SUPFAM" id="SSF46785">
    <property type="entry name" value="Winged helix' DNA-binding domain"/>
    <property type="match status" value="1"/>
</dbReference>
<keyword evidence="4" id="KW-0378">Hydrolase</keyword>
<keyword evidence="1" id="KW-0540">Nuclease</keyword>
<keyword evidence="3 9" id="KW-0255">Endonuclease</keyword>
<sequence>MIKKPKRNFTRELLDYIYDLGVLVPGIEFPYDYVRRLRRSTYYGALHRLEKQELVVKRKKWRRVIYTITNKGRQLVERKNVIRKRSDGYSTVVVFDIPEEKRRARRAFRKFLLRNGFKPLQKSVYISRNKVPGTIIELSKELDLSSNVSVIGGKVEYYL</sequence>
<evidence type="ECO:0000256" key="5">
    <source>
        <dbReference type="ARBA" id="ARBA00022842"/>
    </source>
</evidence>
<dbReference type="NCBIfam" id="TIGR01573">
    <property type="entry name" value="cas2"/>
    <property type="match status" value="1"/>
</dbReference>
<dbReference type="SUPFAM" id="SSF143430">
    <property type="entry name" value="TTP0101/SSO1404-like"/>
    <property type="match status" value="1"/>
</dbReference>
<evidence type="ECO:0000256" key="4">
    <source>
        <dbReference type="ARBA" id="ARBA00022801"/>
    </source>
</evidence>
<evidence type="ECO:0000313" key="9">
    <source>
        <dbReference type="EMBL" id="OGE80677.1"/>
    </source>
</evidence>
<keyword evidence="5" id="KW-0460">Magnesium</keyword>
<dbReference type="InterPro" id="IPR021127">
    <property type="entry name" value="CRISPR_associated_Cas2"/>
</dbReference>
<reference evidence="9 10" key="1">
    <citation type="journal article" date="2016" name="Nat. Commun.">
        <title>Thousands of microbial genomes shed light on interconnected biogeochemical processes in an aquifer system.</title>
        <authorList>
            <person name="Anantharaman K."/>
            <person name="Brown C.T."/>
            <person name="Hug L.A."/>
            <person name="Sharon I."/>
            <person name="Castelle C.J."/>
            <person name="Probst A.J."/>
            <person name="Thomas B.C."/>
            <person name="Singh A."/>
            <person name="Wilkins M.J."/>
            <person name="Karaoz U."/>
            <person name="Brodie E.L."/>
            <person name="Williams K.H."/>
            <person name="Hubbard S.S."/>
            <person name="Banfield J.F."/>
        </authorList>
    </citation>
    <scope>NUCLEOTIDE SEQUENCE [LARGE SCALE GENOMIC DNA]</scope>
</reference>
<dbReference type="AlphaFoldDB" id="A0A1F5NSQ3"/>
<dbReference type="Proteomes" id="UP000176233">
    <property type="component" value="Unassembled WGS sequence"/>
</dbReference>
<evidence type="ECO:0000256" key="3">
    <source>
        <dbReference type="ARBA" id="ARBA00022759"/>
    </source>
</evidence>
<evidence type="ECO:0000256" key="6">
    <source>
        <dbReference type="ARBA" id="ARBA00023118"/>
    </source>
</evidence>
<keyword evidence="2" id="KW-0479">Metal-binding</keyword>